<dbReference type="EMBL" id="LT854253">
    <property type="protein sequence ID" value="SMR43005.1"/>
    <property type="molecule type" value="Genomic_DNA"/>
</dbReference>
<proteinExistence type="predicted"/>
<feature type="compositionally biased region" description="Low complexity" evidence="1">
    <location>
        <begin position="7"/>
        <end position="17"/>
    </location>
</feature>
<feature type="region of interest" description="Disordered" evidence="1">
    <location>
        <begin position="1"/>
        <end position="21"/>
    </location>
</feature>
<gene>
    <name evidence="2" type="ORF">ZT1E4_G1783</name>
</gene>
<sequence>MGDPRSTPKTSTAATTPVPRFDGSICEFKCLQRAEANMVIRIVLFEFDSRKKVASVQLVEDYGLYPQVADLGYRQNRKYTIAREPYWHS</sequence>
<protein>
    <submittedName>
        <fullName evidence="2">Uncharacterized protein</fullName>
    </submittedName>
</protein>
<evidence type="ECO:0000256" key="1">
    <source>
        <dbReference type="SAM" id="MobiDB-lite"/>
    </source>
</evidence>
<organism evidence="2 3">
    <name type="scientific">Zymoseptoria tritici ST99CH_1E4</name>
    <dbReference type="NCBI Taxonomy" id="1276532"/>
    <lineage>
        <taxon>Eukaryota</taxon>
        <taxon>Fungi</taxon>
        <taxon>Dikarya</taxon>
        <taxon>Ascomycota</taxon>
        <taxon>Pezizomycotina</taxon>
        <taxon>Dothideomycetes</taxon>
        <taxon>Dothideomycetidae</taxon>
        <taxon>Mycosphaerellales</taxon>
        <taxon>Mycosphaerellaceae</taxon>
        <taxon>Zymoseptoria</taxon>
    </lineage>
</organism>
<evidence type="ECO:0000313" key="2">
    <source>
        <dbReference type="EMBL" id="SMR43005.1"/>
    </source>
</evidence>
<dbReference type="Proteomes" id="UP000245764">
    <property type="component" value="Chromosome 1"/>
</dbReference>
<dbReference type="AlphaFoldDB" id="A0A2H1FNV9"/>
<name>A0A2H1FNV9_ZYMTR</name>
<accession>A0A2H1FNV9</accession>
<evidence type="ECO:0000313" key="3">
    <source>
        <dbReference type="Proteomes" id="UP000245764"/>
    </source>
</evidence>
<reference evidence="3" key="1">
    <citation type="submission" date="2017-05" db="EMBL/GenBank/DDBJ databases">
        <authorList>
            <person name="Song R."/>
            <person name="Chenine A.L."/>
            <person name="Ruprecht R.M."/>
        </authorList>
    </citation>
    <scope>NUCLEOTIDE SEQUENCE [LARGE SCALE GENOMIC DNA]</scope>
</reference>